<proteinExistence type="predicted"/>
<gene>
    <name evidence="1" type="ORF">HCR76_08355</name>
</gene>
<protein>
    <recommendedName>
        <fullName evidence="3">AbiEi antitoxin C-terminal domain-containing protein</fullName>
    </recommendedName>
</protein>
<keyword evidence="2" id="KW-1185">Reference proteome</keyword>
<sequence length="191" mass="20484">MSRLIPPVLRSTDLPLAVLSAARLDGVLWGIHDGFCPVDEPDRPELRVLALSSVVQPHDVIVGRTAAWVHGAGTRVIGPVEVCSRARPLGAWRTGTRYREIALDESDLIQLAPFTPYVTTRARSISDIAVDSLRTIHDSELVLALSGGDAATVRAHAGDLAAARRRPRKAAGLEFLDAVVAEATRRGTSCL</sequence>
<dbReference type="EMBL" id="CP061169">
    <property type="protein sequence ID" value="QPZ40009.1"/>
    <property type="molecule type" value="Genomic_DNA"/>
</dbReference>
<evidence type="ECO:0008006" key="3">
    <source>
        <dbReference type="Google" id="ProtNLM"/>
    </source>
</evidence>
<name>A0ABX6YN76_9MICO</name>
<dbReference type="RefSeq" id="WP_166989932.1">
    <property type="nucleotide sequence ID" value="NZ_CP061169.1"/>
</dbReference>
<dbReference type="Proteomes" id="UP000662814">
    <property type="component" value="Chromosome"/>
</dbReference>
<evidence type="ECO:0000313" key="2">
    <source>
        <dbReference type="Proteomes" id="UP000662814"/>
    </source>
</evidence>
<reference evidence="1 2" key="1">
    <citation type="submission" date="2020-12" db="EMBL/GenBank/DDBJ databases">
        <title>Microbacterium sp. HY060.</title>
        <authorList>
            <person name="Zhou J."/>
        </authorList>
    </citation>
    <scope>NUCLEOTIDE SEQUENCE [LARGE SCALE GENOMIC DNA]</scope>
    <source>
        <strain evidence="1 2">HY60</strain>
    </source>
</reference>
<evidence type="ECO:0000313" key="1">
    <source>
        <dbReference type="EMBL" id="QPZ40009.1"/>
    </source>
</evidence>
<organism evidence="1 2">
    <name type="scientific">Paramicrobacterium chengjingii</name>
    <dbReference type="NCBI Taxonomy" id="2769067"/>
    <lineage>
        <taxon>Bacteria</taxon>
        <taxon>Bacillati</taxon>
        <taxon>Actinomycetota</taxon>
        <taxon>Actinomycetes</taxon>
        <taxon>Micrococcales</taxon>
        <taxon>Microbacteriaceae</taxon>
        <taxon>Paramicrobacterium</taxon>
    </lineage>
</organism>
<accession>A0ABX6YN76</accession>